<evidence type="ECO:0000256" key="4">
    <source>
        <dbReference type="ARBA" id="ARBA00022801"/>
    </source>
</evidence>
<keyword evidence="2" id="KW-0121">Carboxypeptidase</keyword>
<dbReference type="InterPro" id="IPR040921">
    <property type="entry name" value="Peptidase_S66C"/>
</dbReference>
<dbReference type="InterPro" id="IPR029062">
    <property type="entry name" value="Class_I_gatase-like"/>
</dbReference>
<dbReference type="Proteomes" id="UP000677913">
    <property type="component" value="Unassembled WGS sequence"/>
</dbReference>
<dbReference type="AlphaFoldDB" id="A0A8J7WP08"/>
<dbReference type="InterPro" id="IPR003507">
    <property type="entry name" value="S66_fam"/>
</dbReference>
<dbReference type="Gene3D" id="3.50.30.60">
    <property type="entry name" value="LD-carboxypeptidase A C-terminal domain-like"/>
    <property type="match status" value="1"/>
</dbReference>
<comment type="similarity">
    <text evidence="1">Belongs to the peptidase S66 family.</text>
</comment>
<accession>A0A8J7WP08</accession>
<proteinExistence type="inferred from homology"/>
<dbReference type="Pfam" id="PF17676">
    <property type="entry name" value="Peptidase_S66C"/>
    <property type="match status" value="1"/>
</dbReference>
<dbReference type="GO" id="GO:0004180">
    <property type="term" value="F:carboxypeptidase activity"/>
    <property type="evidence" value="ECO:0007669"/>
    <property type="project" value="UniProtKB-KW"/>
</dbReference>
<reference evidence="8" key="1">
    <citation type="submission" date="2021-04" db="EMBL/GenBank/DDBJ databases">
        <title>Genome based classification of Actinospica acidithermotolerans sp. nov., an actinobacterium isolated from an Indonesian hot spring.</title>
        <authorList>
            <person name="Kusuma A.B."/>
            <person name="Putra K.E."/>
            <person name="Nafisah S."/>
            <person name="Loh J."/>
            <person name="Nouioui I."/>
            <person name="Goodfellow M."/>
        </authorList>
    </citation>
    <scope>NUCLEOTIDE SEQUENCE</scope>
    <source>
        <strain evidence="8">DSM 45618</strain>
    </source>
</reference>
<evidence type="ECO:0000256" key="5">
    <source>
        <dbReference type="ARBA" id="ARBA00022825"/>
    </source>
</evidence>
<dbReference type="InterPro" id="IPR027478">
    <property type="entry name" value="LdcA_N"/>
</dbReference>
<evidence type="ECO:0000259" key="6">
    <source>
        <dbReference type="Pfam" id="PF02016"/>
    </source>
</evidence>
<evidence type="ECO:0000256" key="2">
    <source>
        <dbReference type="ARBA" id="ARBA00022645"/>
    </source>
</evidence>
<dbReference type="SUPFAM" id="SSF52317">
    <property type="entry name" value="Class I glutamine amidotransferase-like"/>
    <property type="match status" value="1"/>
</dbReference>
<gene>
    <name evidence="8" type="ORF">KGA66_17305</name>
</gene>
<keyword evidence="5" id="KW-0720">Serine protease</keyword>
<dbReference type="PANTHER" id="PTHR30237">
    <property type="entry name" value="MURAMOYLTETRAPEPTIDE CARBOXYPEPTIDASE"/>
    <property type="match status" value="1"/>
</dbReference>
<dbReference type="InterPro" id="IPR027461">
    <property type="entry name" value="Carboxypeptidase_A_C_sf"/>
</dbReference>
<dbReference type="EMBL" id="JAGSXH010000061">
    <property type="protein sequence ID" value="MBS2964818.1"/>
    <property type="molecule type" value="Genomic_DNA"/>
</dbReference>
<organism evidence="8 9">
    <name type="scientific">Actinocrinis puniceicyclus</name>
    <dbReference type="NCBI Taxonomy" id="977794"/>
    <lineage>
        <taxon>Bacteria</taxon>
        <taxon>Bacillati</taxon>
        <taxon>Actinomycetota</taxon>
        <taxon>Actinomycetes</taxon>
        <taxon>Catenulisporales</taxon>
        <taxon>Actinospicaceae</taxon>
        <taxon>Actinocrinis</taxon>
    </lineage>
</organism>
<dbReference type="GO" id="GO:0006508">
    <property type="term" value="P:proteolysis"/>
    <property type="evidence" value="ECO:0007669"/>
    <property type="project" value="UniProtKB-KW"/>
</dbReference>
<protein>
    <submittedName>
        <fullName evidence="8">LD-carboxypeptidase</fullName>
    </submittedName>
</protein>
<dbReference type="Pfam" id="PF02016">
    <property type="entry name" value="Peptidase_S66"/>
    <property type="match status" value="1"/>
</dbReference>
<keyword evidence="3" id="KW-0645">Protease</keyword>
<name>A0A8J7WP08_9ACTN</name>
<sequence>MIATQSRRPPLLPRGGHVRVVSPAAPAIAFSPVRAERARRALTDAGYRVSLGEHAALTTADGQCAGTAEQRASDLMAAFADPEVDAIMAATGGASTRELLPLLDAGFIAGHPKPFVGHCDTAWLNQYLLSEARLTSFYGATFMVTFGEAGGPFPESPDNLHRALGRGDRLTCRPVPTRTRVFHPWSVPKREALPRPREVPGGLTWLRPGRARGPVLCMELSMLTGIVADFGLELDGHVLAWDISPYSDVPMSRTLREAARAVDLSGLAGMIVGPDVRYGLDEWAGMVREAARSAGPLGEGPLVVNADIGHMAPTWVVPYGADAELDAAAGTVEFPRGSDPARETR</sequence>
<evidence type="ECO:0000313" key="8">
    <source>
        <dbReference type="EMBL" id="MBS2964818.1"/>
    </source>
</evidence>
<dbReference type="SUPFAM" id="SSF141986">
    <property type="entry name" value="LD-carboxypeptidase A C-terminal domain-like"/>
    <property type="match status" value="1"/>
</dbReference>
<keyword evidence="4" id="KW-0378">Hydrolase</keyword>
<dbReference type="GO" id="GO:0008236">
    <property type="term" value="F:serine-type peptidase activity"/>
    <property type="evidence" value="ECO:0007669"/>
    <property type="project" value="UniProtKB-KW"/>
</dbReference>
<dbReference type="Gene3D" id="3.40.50.10740">
    <property type="entry name" value="Class I glutamine amidotransferase-like"/>
    <property type="match status" value="1"/>
</dbReference>
<dbReference type="PANTHER" id="PTHR30237:SF2">
    <property type="entry name" value="MUREIN TETRAPEPTIDE CARBOXYPEPTIDASE"/>
    <property type="match status" value="1"/>
</dbReference>
<feature type="domain" description="LD-carboxypeptidase N-terminal" evidence="6">
    <location>
        <begin position="18"/>
        <end position="139"/>
    </location>
</feature>
<evidence type="ECO:0000259" key="7">
    <source>
        <dbReference type="Pfam" id="PF17676"/>
    </source>
</evidence>
<feature type="domain" description="LD-carboxypeptidase C-terminal" evidence="7">
    <location>
        <begin position="231"/>
        <end position="325"/>
    </location>
</feature>
<dbReference type="InterPro" id="IPR040449">
    <property type="entry name" value="Peptidase_S66_N"/>
</dbReference>
<evidence type="ECO:0000313" key="9">
    <source>
        <dbReference type="Proteomes" id="UP000677913"/>
    </source>
</evidence>
<dbReference type="RefSeq" id="WP_211469178.1">
    <property type="nucleotide sequence ID" value="NZ_JAGSXH010000061.1"/>
</dbReference>
<evidence type="ECO:0000256" key="3">
    <source>
        <dbReference type="ARBA" id="ARBA00022670"/>
    </source>
</evidence>
<keyword evidence="9" id="KW-1185">Reference proteome</keyword>
<evidence type="ECO:0000256" key="1">
    <source>
        <dbReference type="ARBA" id="ARBA00010233"/>
    </source>
</evidence>
<comment type="caution">
    <text evidence="8">The sequence shown here is derived from an EMBL/GenBank/DDBJ whole genome shotgun (WGS) entry which is preliminary data.</text>
</comment>